<proteinExistence type="predicted"/>
<dbReference type="Gene3D" id="1.20.120.330">
    <property type="entry name" value="Nucleotidyltransferases domain 2"/>
    <property type="match status" value="1"/>
</dbReference>
<protein>
    <recommendedName>
        <fullName evidence="1">HEPN domain-containing protein</fullName>
    </recommendedName>
</protein>
<reference evidence="2" key="1">
    <citation type="submission" date="2018-07" db="EMBL/GenBank/DDBJ databases">
        <authorList>
            <consortium name="PulseNet: The National Subtyping Network for Foodborne Disease Surveillance"/>
            <person name="Tarr C.L."/>
            <person name="Trees E."/>
            <person name="Katz L.S."/>
            <person name="Carleton-Romer H.A."/>
            <person name="Stroika S."/>
            <person name="Kucerova Z."/>
            <person name="Roache K.F."/>
            <person name="Sabol A.L."/>
            <person name="Besser J."/>
            <person name="Gerner-Smidt P."/>
        </authorList>
    </citation>
    <scope>NUCLEOTIDE SEQUENCE</scope>
    <source>
        <strain evidence="2">PNUSAS019309</strain>
    </source>
</reference>
<accession>A0A5Z7XS27</accession>
<evidence type="ECO:0000259" key="1">
    <source>
        <dbReference type="Pfam" id="PF05168"/>
    </source>
</evidence>
<dbReference type="Pfam" id="PF05168">
    <property type="entry name" value="HEPN"/>
    <property type="match status" value="1"/>
</dbReference>
<sequence>MPVSSKDFLQFASECLSREEEIWHRNATARAYYAAYHYTRKHFPLAPQKSHESLIQYLTGKEAARTEALPQNLLKSLGFILHDMKKYRIIADYELDKTVSLKDAESAIQQCNKLIQRIIEATT</sequence>
<dbReference type="InterPro" id="IPR007842">
    <property type="entry name" value="HEPN_dom"/>
</dbReference>
<evidence type="ECO:0000313" key="2">
    <source>
        <dbReference type="EMBL" id="ECS7533690.1"/>
    </source>
</evidence>
<feature type="domain" description="HEPN" evidence="1">
    <location>
        <begin position="6"/>
        <end position="117"/>
    </location>
</feature>
<gene>
    <name evidence="2" type="ORF">CIM45_03180</name>
</gene>
<organism evidence="2">
    <name type="scientific">Salmonella newport</name>
    <dbReference type="NCBI Taxonomy" id="108619"/>
    <lineage>
        <taxon>Bacteria</taxon>
        <taxon>Pseudomonadati</taxon>
        <taxon>Pseudomonadota</taxon>
        <taxon>Gammaproteobacteria</taxon>
        <taxon>Enterobacterales</taxon>
        <taxon>Enterobacteriaceae</taxon>
        <taxon>Salmonella</taxon>
    </lineage>
</organism>
<comment type="caution">
    <text evidence="2">The sequence shown here is derived from an EMBL/GenBank/DDBJ whole genome shotgun (WGS) entry which is preliminary data.</text>
</comment>
<dbReference type="EMBL" id="AAKKOY010000001">
    <property type="protein sequence ID" value="ECS7533690.1"/>
    <property type="molecule type" value="Genomic_DNA"/>
</dbReference>
<dbReference type="AlphaFoldDB" id="A0A5Z7XS27"/>
<name>A0A5Z7XS27_SALNE</name>